<evidence type="ECO:0000256" key="10">
    <source>
        <dbReference type="ARBA" id="ARBA00023004"/>
    </source>
</evidence>
<dbReference type="GO" id="GO:0020037">
    <property type="term" value="F:heme binding"/>
    <property type="evidence" value="ECO:0007669"/>
    <property type="project" value="InterPro"/>
</dbReference>
<dbReference type="PROSITE" id="PS00086">
    <property type="entry name" value="CYTOCHROME_P450"/>
    <property type="match status" value="1"/>
</dbReference>
<dbReference type="SUPFAM" id="SSF48264">
    <property type="entry name" value="Cytochrome P450"/>
    <property type="match status" value="1"/>
</dbReference>
<evidence type="ECO:0000313" key="16">
    <source>
        <dbReference type="EMBL" id="KAK0166139.1"/>
    </source>
</evidence>
<dbReference type="AlphaFoldDB" id="A0AA39FAT6"/>
<reference evidence="16" key="2">
    <citation type="submission" date="2023-03" db="EMBL/GenBank/DDBJ databases">
        <authorList>
            <person name="Inwood S.N."/>
            <person name="Skelly J.G."/>
            <person name="Guhlin J."/>
            <person name="Harrop T.W.R."/>
            <person name="Goldson S.G."/>
            <person name="Dearden P.K."/>
        </authorList>
    </citation>
    <scope>NUCLEOTIDE SEQUENCE</scope>
    <source>
        <strain evidence="16">Irish</strain>
        <tissue evidence="16">Whole body</tissue>
    </source>
</reference>
<dbReference type="PRINTS" id="PR00385">
    <property type="entry name" value="P450"/>
</dbReference>
<dbReference type="FunFam" id="1.10.630.10:FF:000042">
    <property type="entry name" value="Cytochrome P450"/>
    <property type="match status" value="1"/>
</dbReference>
<dbReference type="InterPro" id="IPR017972">
    <property type="entry name" value="Cyt_P450_CS"/>
</dbReference>
<protein>
    <recommendedName>
        <fullName evidence="18">Cytochrome P450</fullName>
    </recommendedName>
</protein>
<evidence type="ECO:0000256" key="6">
    <source>
        <dbReference type="ARBA" id="ARBA00022723"/>
    </source>
</evidence>
<comment type="subcellular location">
    <subcellularLocation>
        <location evidence="3">Endoplasmic reticulum membrane</location>
        <topology evidence="3">Peripheral membrane protein</topology>
    </subcellularLocation>
    <subcellularLocation>
        <location evidence="2">Microsome membrane</location>
        <topology evidence="2">Peripheral membrane protein</topology>
    </subcellularLocation>
</comment>
<evidence type="ECO:0000313" key="17">
    <source>
        <dbReference type="Proteomes" id="UP001168990"/>
    </source>
</evidence>
<keyword evidence="9 14" id="KW-0560">Oxidoreductase</keyword>
<keyword evidence="12 15" id="KW-0472">Membrane</keyword>
<dbReference type="InterPro" id="IPR036396">
    <property type="entry name" value="Cyt_P450_sf"/>
</dbReference>
<evidence type="ECO:0000256" key="12">
    <source>
        <dbReference type="ARBA" id="ARBA00023136"/>
    </source>
</evidence>
<evidence type="ECO:0000256" key="5">
    <source>
        <dbReference type="ARBA" id="ARBA00022617"/>
    </source>
</evidence>
<evidence type="ECO:0000256" key="7">
    <source>
        <dbReference type="ARBA" id="ARBA00022824"/>
    </source>
</evidence>
<dbReference type="InterPro" id="IPR002401">
    <property type="entry name" value="Cyt_P450_E_grp-I"/>
</dbReference>
<organism evidence="16 17">
    <name type="scientific">Microctonus aethiopoides</name>
    <dbReference type="NCBI Taxonomy" id="144406"/>
    <lineage>
        <taxon>Eukaryota</taxon>
        <taxon>Metazoa</taxon>
        <taxon>Ecdysozoa</taxon>
        <taxon>Arthropoda</taxon>
        <taxon>Hexapoda</taxon>
        <taxon>Insecta</taxon>
        <taxon>Pterygota</taxon>
        <taxon>Neoptera</taxon>
        <taxon>Endopterygota</taxon>
        <taxon>Hymenoptera</taxon>
        <taxon>Apocrita</taxon>
        <taxon>Ichneumonoidea</taxon>
        <taxon>Braconidae</taxon>
        <taxon>Euphorinae</taxon>
        <taxon>Microctonus</taxon>
    </lineage>
</organism>
<dbReference type="Gene3D" id="1.10.630.10">
    <property type="entry name" value="Cytochrome P450"/>
    <property type="match status" value="1"/>
</dbReference>
<evidence type="ECO:0000256" key="11">
    <source>
        <dbReference type="ARBA" id="ARBA00023033"/>
    </source>
</evidence>
<dbReference type="GO" id="GO:0016705">
    <property type="term" value="F:oxidoreductase activity, acting on paired donors, with incorporation or reduction of molecular oxygen"/>
    <property type="evidence" value="ECO:0007669"/>
    <property type="project" value="InterPro"/>
</dbReference>
<dbReference type="InterPro" id="IPR050476">
    <property type="entry name" value="Insect_CytP450_Detox"/>
</dbReference>
<comment type="cofactor">
    <cofactor evidence="1 13">
        <name>heme</name>
        <dbReference type="ChEBI" id="CHEBI:30413"/>
    </cofactor>
</comment>
<dbReference type="InterPro" id="IPR001128">
    <property type="entry name" value="Cyt_P450"/>
</dbReference>
<reference evidence="16" key="1">
    <citation type="journal article" date="2023" name="bioRxiv">
        <title>Scaffold-level genome assemblies of two parasitoid biocontrol wasps reveal the parthenogenesis mechanism and an associated novel virus.</title>
        <authorList>
            <person name="Inwood S."/>
            <person name="Skelly J."/>
            <person name="Guhlin J."/>
            <person name="Harrop T."/>
            <person name="Goldson S."/>
            <person name="Dearden P."/>
        </authorList>
    </citation>
    <scope>NUCLEOTIDE SEQUENCE</scope>
    <source>
        <strain evidence="16">Irish</strain>
        <tissue evidence="16">Whole body</tissue>
    </source>
</reference>
<dbReference type="Pfam" id="PF00067">
    <property type="entry name" value="p450"/>
    <property type="match status" value="1"/>
</dbReference>
<dbReference type="PANTHER" id="PTHR24292:SF54">
    <property type="entry name" value="CYP9F3-RELATED"/>
    <property type="match status" value="1"/>
</dbReference>
<feature type="transmembrane region" description="Helical" evidence="15">
    <location>
        <begin position="7"/>
        <end position="29"/>
    </location>
</feature>
<evidence type="ECO:0000256" key="15">
    <source>
        <dbReference type="SAM" id="Phobius"/>
    </source>
</evidence>
<keyword evidence="5 13" id="KW-0349">Heme</keyword>
<name>A0AA39FAT6_9HYME</name>
<sequence>MLLLLEYIGGLVAIIILFYYWSISTFRFWQDRGVLGPKPIPLLGNFKDVLMGKISFGEWISIYYKKYDELPMFGMFIRRRPVLIVRDLDLIKDILIRDFSKFPDRGLKTFEKAEPLSQHLVNLEHQKWRPLRNKLSPAFTSGKLKEMFYLLLDCGNNFQRYMEKNVMKDEPIEVRDLTARFTTDVIGTCAFGLQMNAMADEESEFRKMGKDVFSMNTLKIIKFRIREGAPWLYELLAPIMRDNIVTNFFMKIMKDTIEYRRKNNVIKHDFIDQIMELQDHPDKIPEVKLTDSLLTSQLFVFFLAGFETSSTTMSNALYELAQHQDYQNKLRHEIRDVLKENNDSLTYESVKSMKYLDMVFRETLRKYPPAMVLVRRSDCQYTFAGTHLTIPKNTLIMISLMGIHNDPKIYPNPNVFDPERFTPEAIASRHPMSYLAFGDGPRNCIGARLANHQSKVGLIKILERFRVDVCEKTEIPYKINPRGFLLAPLNGIHLKFSKI</sequence>
<evidence type="ECO:0000256" key="14">
    <source>
        <dbReference type="RuleBase" id="RU000461"/>
    </source>
</evidence>
<evidence type="ECO:0000256" key="4">
    <source>
        <dbReference type="ARBA" id="ARBA00010617"/>
    </source>
</evidence>
<dbReference type="CDD" id="cd11056">
    <property type="entry name" value="CYP6-like"/>
    <property type="match status" value="1"/>
</dbReference>
<accession>A0AA39FAT6</accession>
<evidence type="ECO:0000256" key="9">
    <source>
        <dbReference type="ARBA" id="ARBA00023002"/>
    </source>
</evidence>
<evidence type="ECO:0000256" key="13">
    <source>
        <dbReference type="PIRSR" id="PIRSR602401-1"/>
    </source>
</evidence>
<keyword evidence="10 13" id="KW-0408">Iron</keyword>
<evidence type="ECO:0008006" key="18">
    <source>
        <dbReference type="Google" id="ProtNLM"/>
    </source>
</evidence>
<gene>
    <name evidence="16" type="ORF">PV328_004586</name>
</gene>
<dbReference type="GO" id="GO:0005506">
    <property type="term" value="F:iron ion binding"/>
    <property type="evidence" value="ECO:0007669"/>
    <property type="project" value="InterPro"/>
</dbReference>
<dbReference type="PANTHER" id="PTHR24292">
    <property type="entry name" value="CYTOCHROME P450"/>
    <property type="match status" value="1"/>
</dbReference>
<dbReference type="GO" id="GO:0005789">
    <property type="term" value="C:endoplasmic reticulum membrane"/>
    <property type="evidence" value="ECO:0007669"/>
    <property type="project" value="UniProtKB-SubCell"/>
</dbReference>
<keyword evidence="15" id="KW-1133">Transmembrane helix</keyword>
<evidence type="ECO:0000256" key="8">
    <source>
        <dbReference type="ARBA" id="ARBA00022848"/>
    </source>
</evidence>
<comment type="similarity">
    <text evidence="4 14">Belongs to the cytochrome P450 family.</text>
</comment>
<evidence type="ECO:0000256" key="1">
    <source>
        <dbReference type="ARBA" id="ARBA00001971"/>
    </source>
</evidence>
<evidence type="ECO:0000256" key="3">
    <source>
        <dbReference type="ARBA" id="ARBA00004406"/>
    </source>
</evidence>
<keyword evidence="8" id="KW-0492">Microsome</keyword>
<keyword evidence="11 14" id="KW-0503">Monooxygenase</keyword>
<dbReference type="PRINTS" id="PR00463">
    <property type="entry name" value="EP450I"/>
</dbReference>
<comment type="caution">
    <text evidence="16">The sequence shown here is derived from an EMBL/GenBank/DDBJ whole genome shotgun (WGS) entry which is preliminary data.</text>
</comment>
<dbReference type="EMBL" id="JAQQBS010001422">
    <property type="protein sequence ID" value="KAK0166139.1"/>
    <property type="molecule type" value="Genomic_DNA"/>
</dbReference>
<evidence type="ECO:0000256" key="2">
    <source>
        <dbReference type="ARBA" id="ARBA00004174"/>
    </source>
</evidence>
<keyword evidence="7" id="KW-0256">Endoplasmic reticulum</keyword>
<dbReference type="GO" id="GO:0004497">
    <property type="term" value="F:monooxygenase activity"/>
    <property type="evidence" value="ECO:0007669"/>
    <property type="project" value="UniProtKB-KW"/>
</dbReference>
<keyword evidence="6 13" id="KW-0479">Metal-binding</keyword>
<dbReference type="Proteomes" id="UP001168990">
    <property type="component" value="Unassembled WGS sequence"/>
</dbReference>
<keyword evidence="15" id="KW-0812">Transmembrane</keyword>
<keyword evidence="17" id="KW-1185">Reference proteome</keyword>
<feature type="binding site" description="axial binding residue" evidence="13">
    <location>
        <position position="444"/>
    </location>
    <ligand>
        <name>heme</name>
        <dbReference type="ChEBI" id="CHEBI:30413"/>
    </ligand>
    <ligandPart>
        <name>Fe</name>
        <dbReference type="ChEBI" id="CHEBI:18248"/>
    </ligandPart>
</feature>
<proteinExistence type="inferred from homology"/>